<dbReference type="HOGENOM" id="CLU_3356847_0_0_9"/>
<protein>
    <submittedName>
        <fullName evidence="1">Uncharacterized protein</fullName>
    </submittedName>
</protein>
<organism evidence="1 2">
    <name type="scientific">Lactococcus lactis subsp. cremoris (strain SK11)</name>
    <dbReference type="NCBI Taxonomy" id="272622"/>
    <lineage>
        <taxon>Bacteria</taxon>
        <taxon>Bacillati</taxon>
        <taxon>Bacillota</taxon>
        <taxon>Bacilli</taxon>
        <taxon>Lactobacillales</taxon>
        <taxon>Streptococcaceae</taxon>
        <taxon>Lactococcus</taxon>
        <taxon>Lactococcus cremoris subsp. cremoris</taxon>
    </lineage>
</organism>
<gene>
    <name evidence="1" type="ordered locus">LACR_1547</name>
</gene>
<name>Q02YB9_LACLS</name>
<dbReference type="Proteomes" id="UP000000240">
    <property type="component" value="Chromosome"/>
</dbReference>
<dbReference type="EMBL" id="CP000425">
    <property type="protein sequence ID" value="ABJ73053.1"/>
    <property type="molecule type" value="Genomic_DNA"/>
</dbReference>
<evidence type="ECO:0000313" key="2">
    <source>
        <dbReference type="Proteomes" id="UP000000240"/>
    </source>
</evidence>
<dbReference type="AlphaFoldDB" id="Q02YB9"/>
<evidence type="ECO:0000313" key="1">
    <source>
        <dbReference type="EMBL" id="ABJ73053.1"/>
    </source>
</evidence>
<accession>Q02YB9</accession>
<reference evidence="1 2" key="1">
    <citation type="journal article" date="2006" name="Proc. Natl. Acad. Sci. U.S.A.">
        <title>Comparative genomics of the lactic acid bacteria.</title>
        <authorList>
            <person name="Makarova K."/>
            <person name="Slesarev A."/>
            <person name="Wolf Y."/>
            <person name="Sorokin A."/>
            <person name="Mirkin B."/>
            <person name="Koonin E."/>
            <person name="Pavlov A."/>
            <person name="Pavlova N."/>
            <person name="Karamychev V."/>
            <person name="Polouchine N."/>
            <person name="Shakhova V."/>
            <person name="Grigoriev I."/>
            <person name="Lou Y."/>
            <person name="Rohksar D."/>
            <person name="Lucas S."/>
            <person name="Huang K."/>
            <person name="Goodstein D.M."/>
            <person name="Hawkins T."/>
            <person name="Plengvidhya V."/>
            <person name="Welker D."/>
            <person name="Hughes J."/>
            <person name="Goh Y."/>
            <person name="Benson A."/>
            <person name="Baldwin K."/>
            <person name="Lee J.H."/>
            <person name="Diaz-Muniz I."/>
            <person name="Dosti B."/>
            <person name="Smeianov V."/>
            <person name="Wechter W."/>
            <person name="Barabote R."/>
            <person name="Lorca G."/>
            <person name="Altermann E."/>
            <person name="Barrangou R."/>
            <person name="Ganesan B."/>
            <person name="Xie Y."/>
            <person name="Rawsthorne H."/>
            <person name="Tamir D."/>
            <person name="Parker C."/>
            <person name="Breidt F."/>
            <person name="Broadbent J."/>
            <person name="Hutkins R."/>
            <person name="O'Sullivan D."/>
            <person name="Steele J."/>
            <person name="Unlu G."/>
            <person name="Saier M."/>
            <person name="Klaenhammer T."/>
            <person name="Richardson P."/>
            <person name="Kozyavkin S."/>
            <person name="Weimer B."/>
            <person name="Mills D."/>
        </authorList>
    </citation>
    <scope>NUCLEOTIDE SEQUENCE [LARGE SCALE GENOMIC DNA]</scope>
    <source>
        <strain evidence="1 2">SK11</strain>
    </source>
</reference>
<dbReference type="KEGG" id="llc:LACR_1547"/>
<sequence length="36" mass="4447">MLLNLLKTQSIFKRIEKLIKSDILDSPLYKWFYFIK</sequence>
<proteinExistence type="predicted"/>